<keyword evidence="3 6" id="KW-0812">Transmembrane</keyword>
<keyword evidence="4 6" id="KW-1133">Transmembrane helix</keyword>
<comment type="subcellular location">
    <subcellularLocation>
        <location evidence="1">Cell membrane</location>
        <topology evidence="1">Multi-pass membrane protein</topology>
    </subcellularLocation>
</comment>
<feature type="transmembrane region" description="Helical" evidence="6">
    <location>
        <begin position="82"/>
        <end position="104"/>
    </location>
</feature>
<proteinExistence type="predicted"/>
<reference evidence="8" key="2">
    <citation type="submission" date="2015-04" db="EMBL/GenBank/DDBJ databases">
        <title>Carnobacterium maltaromaticum LMA28 plasmids.</title>
        <authorList>
            <person name="Cailliez-Grimal C."/>
            <person name="Iskandar C."/>
        </authorList>
    </citation>
    <scope>NUCLEOTIDE SEQUENCE [LARGE SCALE GENOMIC DNA]</scope>
    <source>
        <strain evidence="8">LMA28</strain>
        <plasmid evidence="8">megaplasmid</plasmid>
    </source>
</reference>
<keyword evidence="5 6" id="KW-0472">Membrane</keyword>
<dbReference type="EMBL" id="LN846931">
    <property type="protein sequence ID" value="CRI06591.1"/>
    <property type="molecule type" value="Genomic_DNA"/>
</dbReference>
<geneLocation type="plasmid" evidence="8">
    <name>megaplasmid</name>
</geneLocation>
<dbReference type="SUPFAM" id="SSF103473">
    <property type="entry name" value="MFS general substrate transporter"/>
    <property type="match status" value="1"/>
</dbReference>
<accession>A0A1Z5AWY8</accession>
<reference evidence="8" key="1">
    <citation type="submission" date="2015-04" db="EMBL/GenBank/DDBJ databases">
        <title>Carnobacterium maltaromaticum LMA28 complete chromosome sequence.</title>
        <authorList>
            <person name="Borges F."/>
            <person name="Cailliez-Grimal C."/>
        </authorList>
    </citation>
    <scope>NUCLEOTIDE SEQUENCE [LARGE SCALE GENOMIC DNA]</scope>
    <source>
        <strain evidence="8">LMA28</strain>
        <plasmid evidence="8">megaplasmid</plasmid>
    </source>
</reference>
<organism evidence="8">
    <name type="scientific">Carnobacterium maltaromaticum</name>
    <name type="common">Carnobacterium piscicola</name>
    <dbReference type="NCBI Taxonomy" id="2751"/>
    <lineage>
        <taxon>Bacteria</taxon>
        <taxon>Bacillati</taxon>
        <taxon>Bacillota</taxon>
        <taxon>Bacilli</taxon>
        <taxon>Lactobacillales</taxon>
        <taxon>Carnobacteriaceae</taxon>
        <taxon>Carnobacterium</taxon>
    </lineage>
</organism>
<feature type="transmembrane region" description="Helical" evidence="6">
    <location>
        <begin position="49"/>
        <end position="70"/>
    </location>
</feature>
<dbReference type="GO" id="GO:0022857">
    <property type="term" value="F:transmembrane transporter activity"/>
    <property type="evidence" value="ECO:0007669"/>
    <property type="project" value="InterPro"/>
</dbReference>
<evidence type="ECO:0000256" key="1">
    <source>
        <dbReference type="ARBA" id="ARBA00004651"/>
    </source>
</evidence>
<name>A0A1Z5AWY8_CARML</name>
<evidence type="ECO:0000256" key="6">
    <source>
        <dbReference type="SAM" id="Phobius"/>
    </source>
</evidence>
<evidence type="ECO:0000256" key="2">
    <source>
        <dbReference type="ARBA" id="ARBA00022448"/>
    </source>
</evidence>
<dbReference type="PANTHER" id="PTHR42718">
    <property type="entry name" value="MAJOR FACILITATOR SUPERFAMILY MULTIDRUG TRANSPORTER MFSC"/>
    <property type="match status" value="1"/>
</dbReference>
<keyword evidence="8" id="KW-0614">Plasmid</keyword>
<evidence type="ECO:0000313" key="8">
    <source>
        <dbReference type="EMBL" id="CRI06591.1"/>
    </source>
</evidence>
<feature type="transmembrane region" description="Helical" evidence="6">
    <location>
        <begin position="110"/>
        <end position="131"/>
    </location>
</feature>
<evidence type="ECO:0000256" key="5">
    <source>
        <dbReference type="ARBA" id="ARBA00023136"/>
    </source>
</evidence>
<dbReference type="Pfam" id="PF07690">
    <property type="entry name" value="MFS_1"/>
    <property type="match status" value="1"/>
</dbReference>
<gene>
    <name evidence="8" type="ORF">BN424_mp0049</name>
</gene>
<dbReference type="GO" id="GO:0005886">
    <property type="term" value="C:plasma membrane"/>
    <property type="evidence" value="ECO:0007669"/>
    <property type="project" value="UniProtKB-SubCell"/>
</dbReference>
<dbReference type="PROSITE" id="PS50850">
    <property type="entry name" value="MFS"/>
    <property type="match status" value="1"/>
</dbReference>
<feature type="domain" description="Major facilitator superfamily (MFS) profile" evidence="7">
    <location>
        <begin position="12"/>
        <end position="140"/>
    </location>
</feature>
<keyword evidence="2" id="KW-0813">Transport</keyword>
<evidence type="ECO:0000259" key="7">
    <source>
        <dbReference type="PROSITE" id="PS50850"/>
    </source>
</evidence>
<sequence length="140" mass="15537">MHSPTIKHRGAFVATLLTGTFSMSISQSSLSTAYPAFMKAFGLGADTVAWLTTDFMLVMTLMIPLSPWLLHNVTFQRLFQAIELIFAIGTGLCIWAPSFTVLMIGRLLEAIAVGIIFPSFQTVLGSMEHLYEKLRYKNES</sequence>
<dbReference type="InterPro" id="IPR020846">
    <property type="entry name" value="MFS_dom"/>
</dbReference>
<dbReference type="Gene3D" id="1.20.1250.20">
    <property type="entry name" value="MFS general substrate transporter like domains"/>
    <property type="match status" value="1"/>
</dbReference>
<evidence type="ECO:0000256" key="3">
    <source>
        <dbReference type="ARBA" id="ARBA00022692"/>
    </source>
</evidence>
<protein>
    <submittedName>
        <fullName evidence="8">Permease of the major facilitator superfamily</fullName>
    </submittedName>
</protein>
<dbReference type="InterPro" id="IPR011701">
    <property type="entry name" value="MFS"/>
</dbReference>
<dbReference type="InterPro" id="IPR036259">
    <property type="entry name" value="MFS_trans_sf"/>
</dbReference>
<dbReference type="PANTHER" id="PTHR42718:SF9">
    <property type="entry name" value="MAJOR FACILITATOR SUPERFAMILY MULTIDRUG TRANSPORTER MFSC"/>
    <property type="match status" value="1"/>
</dbReference>
<evidence type="ECO:0000256" key="4">
    <source>
        <dbReference type="ARBA" id="ARBA00022989"/>
    </source>
</evidence>
<dbReference type="AlphaFoldDB" id="A0A1Z5AWY8"/>